<dbReference type="InterPro" id="IPR004162">
    <property type="entry name" value="SINA-like_animal"/>
</dbReference>
<protein>
    <recommendedName>
        <fullName evidence="5">RING-type domain-containing protein</fullName>
    </recommendedName>
</protein>
<dbReference type="GO" id="GO:0031624">
    <property type="term" value="F:ubiquitin conjugating enzyme binding"/>
    <property type="evidence" value="ECO:0007669"/>
    <property type="project" value="TreeGrafter"/>
</dbReference>
<dbReference type="AlphaFoldDB" id="A0AAV8WUF3"/>
<dbReference type="Proteomes" id="UP001162156">
    <property type="component" value="Unassembled WGS sequence"/>
</dbReference>
<gene>
    <name evidence="6" type="ORF">NQ314_017947</name>
</gene>
<dbReference type="PANTHER" id="PTHR45877">
    <property type="entry name" value="E3 UBIQUITIN-PROTEIN LIGASE SIAH2"/>
    <property type="match status" value="1"/>
</dbReference>
<dbReference type="PANTHER" id="PTHR45877:SF2">
    <property type="entry name" value="E3 UBIQUITIN-PROTEIN LIGASE SINA-RELATED"/>
    <property type="match status" value="1"/>
</dbReference>
<sequence>MKPPIHQCVIGHTFCHKCKSILEKCPTCQAEIQNTRNYAVEEVAYSLKLPSSTTEKTNGEVTAFSKIVTCPTVNCYDTYDIQTIGNHFKEKHMDFFHWNNFTIKNVYSYFNIDVLVRYGKTYIVLFDYNDTLFGICICSISGDDDCQYEVKLTTDEGKFSILSTGQKIVPFDENEHCFKCLAGACKNDDHKYRLVRKPIFKHMPTKLNRDSVNRTFNYKSLNYVVNIIDSRKVFLKELTMKRDKVFRHMYECPICKDYMLPPIHQCLSGHILCHVCKEKVEKCPSCEGKIDATRNYILEDASENVEIPCQFKSERCRVRAGVKRIASHEADCPFKSKKLCVVPEEQIE</sequence>
<evidence type="ECO:0000256" key="3">
    <source>
        <dbReference type="ARBA" id="ARBA00022833"/>
    </source>
</evidence>
<evidence type="ECO:0000256" key="4">
    <source>
        <dbReference type="PROSITE-ProRule" id="PRU00175"/>
    </source>
</evidence>
<keyword evidence="1" id="KW-0479">Metal-binding</keyword>
<dbReference type="Gene3D" id="3.30.40.10">
    <property type="entry name" value="Zinc/RING finger domain, C3HC4 (zinc finger)"/>
    <property type="match status" value="1"/>
</dbReference>
<evidence type="ECO:0000256" key="2">
    <source>
        <dbReference type="ARBA" id="ARBA00022771"/>
    </source>
</evidence>
<name>A0AAV8WUF3_9CUCU</name>
<proteinExistence type="predicted"/>
<evidence type="ECO:0000256" key="1">
    <source>
        <dbReference type="ARBA" id="ARBA00022723"/>
    </source>
</evidence>
<dbReference type="InterPro" id="IPR049548">
    <property type="entry name" value="Sina-like_RING"/>
</dbReference>
<evidence type="ECO:0000313" key="6">
    <source>
        <dbReference type="EMBL" id="KAJ8929366.1"/>
    </source>
</evidence>
<dbReference type="PROSITE" id="PS50089">
    <property type="entry name" value="ZF_RING_2"/>
    <property type="match status" value="1"/>
</dbReference>
<dbReference type="InterPro" id="IPR001841">
    <property type="entry name" value="Znf_RING"/>
</dbReference>
<evidence type="ECO:0000259" key="5">
    <source>
        <dbReference type="PROSITE" id="PS50089"/>
    </source>
</evidence>
<keyword evidence="3" id="KW-0862">Zinc</keyword>
<keyword evidence="2 4" id="KW-0863">Zinc-finger</keyword>
<feature type="domain" description="RING-type" evidence="5">
    <location>
        <begin position="252"/>
        <end position="287"/>
    </location>
</feature>
<dbReference type="GO" id="GO:0008270">
    <property type="term" value="F:zinc ion binding"/>
    <property type="evidence" value="ECO:0007669"/>
    <property type="project" value="UniProtKB-KW"/>
</dbReference>
<comment type="caution">
    <text evidence="6">The sequence shown here is derived from an EMBL/GenBank/DDBJ whole genome shotgun (WGS) entry which is preliminary data.</text>
</comment>
<dbReference type="Pfam" id="PF21362">
    <property type="entry name" value="Sina_RING"/>
    <property type="match status" value="2"/>
</dbReference>
<dbReference type="EMBL" id="JANEYF010005040">
    <property type="protein sequence ID" value="KAJ8929366.1"/>
    <property type="molecule type" value="Genomic_DNA"/>
</dbReference>
<accession>A0AAV8WUF3</accession>
<organism evidence="6 7">
    <name type="scientific">Rhamnusium bicolor</name>
    <dbReference type="NCBI Taxonomy" id="1586634"/>
    <lineage>
        <taxon>Eukaryota</taxon>
        <taxon>Metazoa</taxon>
        <taxon>Ecdysozoa</taxon>
        <taxon>Arthropoda</taxon>
        <taxon>Hexapoda</taxon>
        <taxon>Insecta</taxon>
        <taxon>Pterygota</taxon>
        <taxon>Neoptera</taxon>
        <taxon>Endopterygota</taxon>
        <taxon>Coleoptera</taxon>
        <taxon>Polyphaga</taxon>
        <taxon>Cucujiformia</taxon>
        <taxon>Chrysomeloidea</taxon>
        <taxon>Cerambycidae</taxon>
        <taxon>Lepturinae</taxon>
        <taxon>Rhagiini</taxon>
        <taxon>Rhamnusium</taxon>
    </lineage>
</organism>
<dbReference type="GO" id="GO:0005737">
    <property type="term" value="C:cytoplasm"/>
    <property type="evidence" value="ECO:0007669"/>
    <property type="project" value="TreeGrafter"/>
</dbReference>
<dbReference type="GO" id="GO:0043161">
    <property type="term" value="P:proteasome-mediated ubiquitin-dependent protein catabolic process"/>
    <property type="evidence" value="ECO:0007669"/>
    <property type="project" value="TreeGrafter"/>
</dbReference>
<keyword evidence="7" id="KW-1185">Reference proteome</keyword>
<reference evidence="6" key="1">
    <citation type="journal article" date="2023" name="Insect Mol. Biol.">
        <title>Genome sequencing provides insights into the evolution of gene families encoding plant cell wall-degrading enzymes in longhorned beetles.</title>
        <authorList>
            <person name="Shin N.R."/>
            <person name="Okamura Y."/>
            <person name="Kirsch R."/>
            <person name="Pauchet Y."/>
        </authorList>
    </citation>
    <scope>NUCLEOTIDE SEQUENCE</scope>
    <source>
        <strain evidence="6">RBIC_L_NR</strain>
    </source>
</reference>
<dbReference type="GO" id="GO:0061630">
    <property type="term" value="F:ubiquitin protein ligase activity"/>
    <property type="evidence" value="ECO:0007669"/>
    <property type="project" value="TreeGrafter"/>
</dbReference>
<evidence type="ECO:0000313" key="7">
    <source>
        <dbReference type="Proteomes" id="UP001162156"/>
    </source>
</evidence>
<dbReference type="InterPro" id="IPR013083">
    <property type="entry name" value="Znf_RING/FYVE/PHD"/>
</dbReference>
<dbReference type="SUPFAM" id="SSF57850">
    <property type="entry name" value="RING/U-box"/>
    <property type="match status" value="1"/>
</dbReference>